<comment type="caution">
    <text evidence="3">The sequence shown here is derived from an EMBL/GenBank/DDBJ whole genome shotgun (WGS) entry which is preliminary data.</text>
</comment>
<evidence type="ECO:0000256" key="2">
    <source>
        <dbReference type="SAM" id="Phobius"/>
    </source>
</evidence>
<keyword evidence="4" id="KW-1185">Reference proteome</keyword>
<accession>A0A1J7BGM7</accession>
<gene>
    <name evidence="3" type="ORF">BIV57_09595</name>
</gene>
<dbReference type="AlphaFoldDB" id="A0A1J7BGM7"/>
<name>A0A1J7BGM7_9ACTN</name>
<dbReference type="Proteomes" id="UP000243342">
    <property type="component" value="Unassembled WGS sequence"/>
</dbReference>
<dbReference type="EMBL" id="MLCF01000043">
    <property type="protein sequence ID" value="OIV37806.1"/>
    <property type="molecule type" value="Genomic_DNA"/>
</dbReference>
<feature type="transmembrane region" description="Helical" evidence="2">
    <location>
        <begin position="12"/>
        <end position="36"/>
    </location>
</feature>
<keyword evidence="2" id="KW-1133">Transmembrane helix</keyword>
<feature type="transmembrane region" description="Helical" evidence="2">
    <location>
        <begin position="43"/>
        <end position="62"/>
    </location>
</feature>
<dbReference type="RefSeq" id="WP_071656304.1">
    <property type="nucleotide sequence ID" value="NZ_MLCF01000043.1"/>
</dbReference>
<keyword evidence="2" id="KW-0812">Transmembrane</keyword>
<feature type="region of interest" description="Disordered" evidence="1">
    <location>
        <begin position="61"/>
        <end position="83"/>
    </location>
</feature>
<proteinExistence type="predicted"/>
<evidence type="ECO:0000313" key="4">
    <source>
        <dbReference type="Proteomes" id="UP000243342"/>
    </source>
</evidence>
<keyword evidence="2" id="KW-0472">Membrane</keyword>
<evidence type="ECO:0000256" key="1">
    <source>
        <dbReference type="SAM" id="MobiDB-lite"/>
    </source>
</evidence>
<sequence length="83" mass="8293">MSVFGKEAVDLILGWIVSNALGTSSVVVSLLIALIAKSPAIKLAAVIIAVLLMIGVGGSLSMSHSKSHDGGGSQVHATATARP</sequence>
<evidence type="ECO:0000313" key="3">
    <source>
        <dbReference type="EMBL" id="OIV37806.1"/>
    </source>
</evidence>
<protein>
    <submittedName>
        <fullName evidence="3">Uncharacterized protein</fullName>
    </submittedName>
</protein>
<reference evidence="3 4" key="1">
    <citation type="submission" date="2016-10" db="EMBL/GenBank/DDBJ databases">
        <title>Genome sequence of Streptomyces gilvigriseus MUSC 26.</title>
        <authorList>
            <person name="Lee L.-H."/>
            <person name="Ser H.-L."/>
        </authorList>
    </citation>
    <scope>NUCLEOTIDE SEQUENCE [LARGE SCALE GENOMIC DNA]</scope>
    <source>
        <strain evidence="3 4">MUSC 26</strain>
    </source>
</reference>
<organism evidence="3 4">
    <name type="scientific">Mangrovactinospora gilvigrisea</name>
    <dbReference type="NCBI Taxonomy" id="1428644"/>
    <lineage>
        <taxon>Bacteria</taxon>
        <taxon>Bacillati</taxon>
        <taxon>Actinomycetota</taxon>
        <taxon>Actinomycetes</taxon>
        <taxon>Kitasatosporales</taxon>
        <taxon>Streptomycetaceae</taxon>
        <taxon>Mangrovactinospora</taxon>
    </lineage>
</organism>